<evidence type="ECO:0000256" key="2">
    <source>
        <dbReference type="ARBA" id="ARBA00012438"/>
    </source>
</evidence>
<dbReference type="PROSITE" id="PS50109">
    <property type="entry name" value="HIS_KIN"/>
    <property type="match status" value="1"/>
</dbReference>
<evidence type="ECO:0000256" key="5">
    <source>
        <dbReference type="ARBA" id="ARBA00022777"/>
    </source>
</evidence>
<dbReference type="InterPro" id="IPR036890">
    <property type="entry name" value="HATPase_C_sf"/>
</dbReference>
<dbReference type="PANTHER" id="PTHR42878:SF7">
    <property type="entry name" value="SENSOR HISTIDINE KINASE GLRK"/>
    <property type="match status" value="1"/>
</dbReference>
<dbReference type="STRING" id="1227077.SAMN04515668_3127"/>
<dbReference type="InterPro" id="IPR050351">
    <property type="entry name" value="BphY/WalK/GraS-like"/>
</dbReference>
<reference evidence="10" key="1">
    <citation type="submission" date="2016-10" db="EMBL/GenBank/DDBJ databases">
        <authorList>
            <person name="Varghese N."/>
            <person name="Submissions S."/>
        </authorList>
    </citation>
    <scope>NUCLEOTIDE SEQUENCE [LARGE SCALE GENOMIC DNA]</scope>
    <source>
        <strain evidence="10">OR362-8,ATCC BAA-1266,JCM 13504</strain>
    </source>
</reference>
<dbReference type="SUPFAM" id="SSF55874">
    <property type="entry name" value="ATPase domain of HSP90 chaperone/DNA topoisomerase II/histidine kinase"/>
    <property type="match status" value="1"/>
</dbReference>
<dbReference type="AlphaFoldDB" id="A0A1I5ZQM7"/>
<comment type="catalytic activity">
    <reaction evidence="1">
        <text>ATP + protein L-histidine = ADP + protein N-phospho-L-histidine.</text>
        <dbReference type="EC" id="2.7.13.3"/>
    </reaction>
</comment>
<dbReference type="PANTHER" id="PTHR42878">
    <property type="entry name" value="TWO-COMPONENT HISTIDINE KINASE"/>
    <property type="match status" value="1"/>
</dbReference>
<sequence length="447" mass="49734">MTFKRLEIGIVLRLLVLLGLLYAAERAWEHGKYALLGLAVLLLVLAVWELGRHVTRGNQALADFLVAVQYRDFSQHFNEAHPNRTLRPLHAAFNQLSATFRQLSAEREAQFTYLQTVLQLIDTGIISYDASGTVESINESFKRTLELPYLKSMATLQKRLPVLHEAIGQLQPGASTVVKLAVGSKTMQLLLSATSFRLQGREFTLVAFKNVSHALDETETEAWQKLLRVMTHEIMNSVAPIASLADTLRRDLRRELDAAAPPVQALLGDVVEGIGIIQNRSEGLLRFSQVYRDFSTISTPQLTTVYLQELFRSIRGLMTPQLAETSIELLASVEPADLCLQADSRLMEQVLINLVLNAAYAVRESPQPRIELRALQQEDGRVVIDVIDNGTGITPDVLDSIFIPFFTTRRGGTGIGLSLAKQIMRLHKGSIKVQSVPGQGTDLRLEF</sequence>
<evidence type="ECO:0000259" key="8">
    <source>
        <dbReference type="PROSITE" id="PS50109"/>
    </source>
</evidence>
<keyword evidence="6" id="KW-0067">ATP-binding</keyword>
<dbReference type="OrthoDB" id="1931120at2"/>
<gene>
    <name evidence="9" type="ORF">SAMN04515668_3127</name>
</gene>
<dbReference type="EC" id="2.7.13.3" evidence="2"/>
<dbReference type="EMBL" id="FOXS01000004">
    <property type="protein sequence ID" value="SFQ58768.1"/>
    <property type="molecule type" value="Genomic_DNA"/>
</dbReference>
<protein>
    <recommendedName>
        <fullName evidence="2">histidine kinase</fullName>
        <ecNumber evidence="2">2.7.13.3</ecNumber>
    </recommendedName>
</protein>
<dbReference type="GO" id="GO:0005524">
    <property type="term" value="F:ATP binding"/>
    <property type="evidence" value="ECO:0007669"/>
    <property type="project" value="UniProtKB-KW"/>
</dbReference>
<dbReference type="GO" id="GO:0004673">
    <property type="term" value="F:protein histidine kinase activity"/>
    <property type="evidence" value="ECO:0007669"/>
    <property type="project" value="UniProtKB-EC"/>
</dbReference>
<evidence type="ECO:0000313" key="10">
    <source>
        <dbReference type="Proteomes" id="UP000199029"/>
    </source>
</evidence>
<evidence type="ECO:0000256" key="4">
    <source>
        <dbReference type="ARBA" id="ARBA00022741"/>
    </source>
</evidence>
<feature type="domain" description="Histidine kinase" evidence="8">
    <location>
        <begin position="229"/>
        <end position="447"/>
    </location>
</feature>
<dbReference type="SMART" id="SM00387">
    <property type="entry name" value="HATPase_c"/>
    <property type="match status" value="1"/>
</dbReference>
<dbReference type="Proteomes" id="UP000199029">
    <property type="component" value="Unassembled WGS sequence"/>
</dbReference>
<name>A0A1I5ZQM7_HYMAR</name>
<evidence type="ECO:0000256" key="3">
    <source>
        <dbReference type="ARBA" id="ARBA00022679"/>
    </source>
</evidence>
<keyword evidence="3" id="KW-0808">Transferase</keyword>
<accession>A0A1I5ZQM7</accession>
<evidence type="ECO:0000256" key="7">
    <source>
        <dbReference type="ARBA" id="ARBA00023012"/>
    </source>
</evidence>
<keyword evidence="4" id="KW-0547">Nucleotide-binding</keyword>
<keyword evidence="10" id="KW-1185">Reference proteome</keyword>
<dbReference type="Pfam" id="PF02518">
    <property type="entry name" value="HATPase_c"/>
    <property type="match status" value="1"/>
</dbReference>
<evidence type="ECO:0000256" key="1">
    <source>
        <dbReference type="ARBA" id="ARBA00000085"/>
    </source>
</evidence>
<dbReference type="InterPro" id="IPR004358">
    <property type="entry name" value="Sig_transdc_His_kin-like_C"/>
</dbReference>
<dbReference type="InterPro" id="IPR005467">
    <property type="entry name" value="His_kinase_dom"/>
</dbReference>
<dbReference type="PRINTS" id="PR00344">
    <property type="entry name" value="BCTRLSENSOR"/>
</dbReference>
<evidence type="ECO:0000256" key="6">
    <source>
        <dbReference type="ARBA" id="ARBA00022840"/>
    </source>
</evidence>
<keyword evidence="5 9" id="KW-0418">Kinase</keyword>
<keyword evidence="7" id="KW-0902">Two-component regulatory system</keyword>
<dbReference type="GO" id="GO:0030295">
    <property type="term" value="F:protein kinase activator activity"/>
    <property type="evidence" value="ECO:0007669"/>
    <property type="project" value="TreeGrafter"/>
</dbReference>
<dbReference type="GO" id="GO:0000156">
    <property type="term" value="F:phosphorelay response regulator activity"/>
    <property type="evidence" value="ECO:0007669"/>
    <property type="project" value="TreeGrafter"/>
</dbReference>
<evidence type="ECO:0000313" key="9">
    <source>
        <dbReference type="EMBL" id="SFQ58768.1"/>
    </source>
</evidence>
<organism evidence="9 10">
    <name type="scientific">Hymenobacter arizonensis</name>
    <name type="common">Siccationidurans arizonensis</name>
    <dbReference type="NCBI Taxonomy" id="1227077"/>
    <lineage>
        <taxon>Bacteria</taxon>
        <taxon>Pseudomonadati</taxon>
        <taxon>Bacteroidota</taxon>
        <taxon>Cytophagia</taxon>
        <taxon>Cytophagales</taxon>
        <taxon>Hymenobacteraceae</taxon>
        <taxon>Hymenobacter</taxon>
    </lineage>
</organism>
<dbReference type="RefSeq" id="WP_092675458.1">
    <property type="nucleotide sequence ID" value="NZ_FOXS01000004.1"/>
</dbReference>
<dbReference type="Gene3D" id="3.30.565.10">
    <property type="entry name" value="Histidine kinase-like ATPase, C-terminal domain"/>
    <property type="match status" value="1"/>
</dbReference>
<proteinExistence type="predicted"/>
<dbReference type="GO" id="GO:0007234">
    <property type="term" value="P:osmosensory signaling via phosphorelay pathway"/>
    <property type="evidence" value="ECO:0007669"/>
    <property type="project" value="TreeGrafter"/>
</dbReference>
<dbReference type="InterPro" id="IPR003594">
    <property type="entry name" value="HATPase_dom"/>
</dbReference>